<gene>
    <name evidence="2" type="ORF">K1X13_18035</name>
</gene>
<keyword evidence="1" id="KW-1133">Transmembrane helix</keyword>
<feature type="transmembrane region" description="Helical" evidence="1">
    <location>
        <begin position="20"/>
        <end position="43"/>
    </location>
</feature>
<dbReference type="RefSeq" id="WP_221026522.1">
    <property type="nucleotide sequence ID" value="NZ_JAIEZQ010000003.1"/>
</dbReference>
<evidence type="ECO:0000313" key="2">
    <source>
        <dbReference type="EMBL" id="MBY9076735.1"/>
    </source>
</evidence>
<organism evidence="2 3">
    <name type="scientific">Nocardioides jiangsuensis</name>
    <dbReference type="NCBI Taxonomy" id="2866161"/>
    <lineage>
        <taxon>Bacteria</taxon>
        <taxon>Bacillati</taxon>
        <taxon>Actinomycetota</taxon>
        <taxon>Actinomycetes</taxon>
        <taxon>Propionibacteriales</taxon>
        <taxon>Nocardioidaceae</taxon>
        <taxon>Nocardioides</taxon>
    </lineage>
</organism>
<keyword evidence="1" id="KW-0472">Membrane</keyword>
<evidence type="ECO:0008006" key="4">
    <source>
        <dbReference type="Google" id="ProtNLM"/>
    </source>
</evidence>
<accession>A0ABS7RRV6</accession>
<evidence type="ECO:0000256" key="1">
    <source>
        <dbReference type="SAM" id="Phobius"/>
    </source>
</evidence>
<protein>
    <recommendedName>
        <fullName evidence="4">LPXTG-motif cell wall-anchored protein</fullName>
    </recommendedName>
</protein>
<comment type="caution">
    <text evidence="2">The sequence shown here is derived from an EMBL/GenBank/DDBJ whole genome shotgun (WGS) entry which is preliminary data.</text>
</comment>
<name>A0ABS7RRV6_9ACTN</name>
<dbReference type="Proteomes" id="UP000754710">
    <property type="component" value="Unassembled WGS sequence"/>
</dbReference>
<dbReference type="EMBL" id="JAIEZQ010000003">
    <property type="protein sequence ID" value="MBY9076735.1"/>
    <property type="molecule type" value="Genomic_DNA"/>
</dbReference>
<keyword evidence="1" id="KW-0812">Transmembrane</keyword>
<sequence>MSLTSMITAAAETHSSEPAIHPYAVGAIVLGILLVLLVGLLMFGKGRDHA</sequence>
<keyword evidence="3" id="KW-1185">Reference proteome</keyword>
<reference evidence="2 3" key="1">
    <citation type="submission" date="2021-08" db="EMBL/GenBank/DDBJ databases">
        <title>Nocardioides bacterium WL0053 sp. nov., isolated from the sediment.</title>
        <authorList>
            <person name="Wang L."/>
            <person name="Zhang D."/>
            <person name="Zhang A."/>
        </authorList>
    </citation>
    <scope>NUCLEOTIDE SEQUENCE [LARGE SCALE GENOMIC DNA]</scope>
    <source>
        <strain evidence="2 3">WL0053</strain>
    </source>
</reference>
<evidence type="ECO:0000313" key="3">
    <source>
        <dbReference type="Proteomes" id="UP000754710"/>
    </source>
</evidence>
<proteinExistence type="predicted"/>